<comment type="similarity">
    <text evidence="7">Belongs to the binding-protein-dependent transport system permease family.</text>
</comment>
<evidence type="ECO:0000256" key="4">
    <source>
        <dbReference type="ARBA" id="ARBA00022692"/>
    </source>
</evidence>
<keyword evidence="3" id="KW-1003">Cell membrane</keyword>
<feature type="transmembrane region" description="Helical" evidence="7">
    <location>
        <begin position="12"/>
        <end position="33"/>
    </location>
</feature>
<dbReference type="GO" id="GO:0005886">
    <property type="term" value="C:plasma membrane"/>
    <property type="evidence" value="ECO:0007669"/>
    <property type="project" value="UniProtKB-SubCell"/>
</dbReference>
<dbReference type="InterPro" id="IPR051393">
    <property type="entry name" value="ABC_transporter_permease"/>
</dbReference>
<reference evidence="9 10" key="1">
    <citation type="submission" date="2016-02" db="EMBL/GenBank/DDBJ databases">
        <title>Comparison of Clostridium stercorarium subspecies using comparative genomics and transcriptomics.</title>
        <authorList>
            <person name="Schellenberg J."/>
            <person name="Thallinger G."/>
            <person name="Levin D.B."/>
            <person name="Zhang X."/>
            <person name="Alvare G."/>
            <person name="Fristensky B."/>
            <person name="Sparling R."/>
        </authorList>
    </citation>
    <scope>NUCLEOTIDE SEQUENCE [LARGE SCALE GENOMIC DNA]</scope>
    <source>
        <strain evidence="9 10">DSM 2910</strain>
    </source>
</reference>
<proteinExistence type="inferred from homology"/>
<evidence type="ECO:0000256" key="1">
    <source>
        <dbReference type="ARBA" id="ARBA00004651"/>
    </source>
</evidence>
<dbReference type="PANTHER" id="PTHR30193">
    <property type="entry name" value="ABC TRANSPORTER PERMEASE PROTEIN"/>
    <property type="match status" value="1"/>
</dbReference>
<dbReference type="Pfam" id="PF00528">
    <property type="entry name" value="BPD_transp_1"/>
    <property type="match status" value="1"/>
</dbReference>
<evidence type="ECO:0000313" key="9">
    <source>
        <dbReference type="EMBL" id="ANW97770.1"/>
    </source>
</evidence>
<keyword evidence="2 7" id="KW-0813">Transport</keyword>
<dbReference type="SUPFAM" id="SSF161098">
    <property type="entry name" value="MetI-like"/>
    <property type="match status" value="1"/>
</dbReference>
<dbReference type="InterPro" id="IPR035906">
    <property type="entry name" value="MetI-like_sf"/>
</dbReference>
<keyword evidence="5 7" id="KW-1133">Transmembrane helix</keyword>
<evidence type="ECO:0000313" key="10">
    <source>
        <dbReference type="Proteomes" id="UP000092971"/>
    </source>
</evidence>
<feature type="transmembrane region" description="Helical" evidence="7">
    <location>
        <begin position="280"/>
        <end position="298"/>
    </location>
</feature>
<accession>A0A1B1YAG7</accession>
<dbReference type="PANTHER" id="PTHR30193:SF44">
    <property type="entry name" value="LACTOSE TRANSPORT SYSTEM PERMEASE PROTEIN LACF"/>
    <property type="match status" value="1"/>
</dbReference>
<dbReference type="Proteomes" id="UP000092971">
    <property type="component" value="Chromosome"/>
</dbReference>
<evidence type="ECO:0000256" key="7">
    <source>
        <dbReference type="RuleBase" id="RU363032"/>
    </source>
</evidence>
<organism evidence="9 10">
    <name type="scientific">Thermoclostridium stercorarium subsp. thermolacticum DSM 2910</name>
    <dbReference type="NCBI Taxonomy" id="1121336"/>
    <lineage>
        <taxon>Bacteria</taxon>
        <taxon>Bacillati</taxon>
        <taxon>Bacillota</taxon>
        <taxon>Clostridia</taxon>
        <taxon>Eubacteriales</taxon>
        <taxon>Oscillospiraceae</taxon>
        <taxon>Thermoclostridium</taxon>
    </lineage>
</organism>
<dbReference type="RefSeq" id="WP_015357962.1">
    <property type="nucleotide sequence ID" value="NZ_CP014672.1"/>
</dbReference>
<feature type="transmembrane region" description="Helical" evidence="7">
    <location>
        <begin position="118"/>
        <end position="136"/>
    </location>
</feature>
<comment type="subcellular location">
    <subcellularLocation>
        <location evidence="1 7">Cell membrane</location>
        <topology evidence="1 7">Multi-pass membrane protein</topology>
    </subcellularLocation>
</comment>
<evidence type="ECO:0000256" key="5">
    <source>
        <dbReference type="ARBA" id="ARBA00022989"/>
    </source>
</evidence>
<evidence type="ECO:0000256" key="6">
    <source>
        <dbReference type="ARBA" id="ARBA00023136"/>
    </source>
</evidence>
<feature type="transmembrane region" description="Helical" evidence="7">
    <location>
        <begin position="77"/>
        <end position="98"/>
    </location>
</feature>
<dbReference type="PROSITE" id="PS50928">
    <property type="entry name" value="ABC_TM1"/>
    <property type="match status" value="1"/>
</dbReference>
<evidence type="ECO:0000256" key="2">
    <source>
        <dbReference type="ARBA" id="ARBA00022448"/>
    </source>
</evidence>
<feature type="transmembrane region" description="Helical" evidence="7">
    <location>
        <begin position="212"/>
        <end position="234"/>
    </location>
</feature>
<feature type="transmembrane region" description="Helical" evidence="7">
    <location>
        <begin position="163"/>
        <end position="191"/>
    </location>
</feature>
<keyword evidence="6 7" id="KW-0472">Membrane</keyword>
<name>A0A1B1YAG7_THEST</name>
<keyword evidence="4 7" id="KW-0812">Transmembrane</keyword>
<evidence type="ECO:0000256" key="3">
    <source>
        <dbReference type="ARBA" id="ARBA00022475"/>
    </source>
</evidence>
<gene>
    <name evidence="9" type="ORF">CSTERTH_01340</name>
</gene>
<dbReference type="EMBL" id="CP014672">
    <property type="protein sequence ID" value="ANW97770.1"/>
    <property type="molecule type" value="Genomic_DNA"/>
</dbReference>
<dbReference type="AlphaFoldDB" id="A0A1B1YAG7"/>
<sequence length="308" mass="35130">MKGKIKRIIKKRTLLFMCIPAIVYFFVFSYLPLPGVWLAFVRYNYKDGIFRSPFVGLDNFRFLVLSGQLWTLTRNTILYNLAFIITGNILQVTVAILFNEMVGRRLSIYKKISQSIMFLPYFISSVVIGVFAYNLLNVQTGFINSLLKQAGRNTINFYSIPEIWPFIIVLAYLWQNTGYGSIVYFAAIMGIDSEMLEASEIDGANAFQRIRYIILPCLKPTFVILLLFALGGIMKGNFGLFYNLTGANNMALFETTDIIETFVFRSLNVNFNFSMGSAVGLYQSLFGFILVMTVNTIVKKIDPEYSLF</sequence>
<dbReference type="InterPro" id="IPR000515">
    <property type="entry name" value="MetI-like"/>
</dbReference>
<protein>
    <submittedName>
        <fullName evidence="9">Sugar ABC transporter permease</fullName>
    </submittedName>
</protein>
<feature type="domain" description="ABC transmembrane type-1" evidence="8">
    <location>
        <begin position="73"/>
        <end position="294"/>
    </location>
</feature>
<dbReference type="CDD" id="cd06261">
    <property type="entry name" value="TM_PBP2"/>
    <property type="match status" value="1"/>
</dbReference>
<dbReference type="GO" id="GO:0055085">
    <property type="term" value="P:transmembrane transport"/>
    <property type="evidence" value="ECO:0007669"/>
    <property type="project" value="InterPro"/>
</dbReference>
<dbReference type="Gene3D" id="1.10.3720.10">
    <property type="entry name" value="MetI-like"/>
    <property type="match status" value="1"/>
</dbReference>
<evidence type="ECO:0000259" key="8">
    <source>
        <dbReference type="PROSITE" id="PS50928"/>
    </source>
</evidence>
<dbReference type="OrthoDB" id="9785836at2"/>